<comment type="caution">
    <text evidence="1">The sequence shown here is derived from an EMBL/GenBank/DDBJ whole genome shotgun (WGS) entry which is preliminary data.</text>
</comment>
<gene>
    <name evidence="1" type="ORF">PGIGA_G00165330</name>
</gene>
<dbReference type="EMBL" id="CM040480">
    <property type="protein sequence ID" value="MCI4394129.1"/>
    <property type="molecule type" value="Genomic_DNA"/>
</dbReference>
<sequence>MEEQGLRSTESQVAAKPASSTEGMNAVSVDLVQSQTSGGELMEQTVVRQEQQWRSIAGHVESSTTASAEEPPLSVQESTSSSVKPVGASSNVDPYGKSSDILRGQKDDGTRVLINRRSKSEITSSHSEVKILMDLKHPGIAGLKWYHEDEKFTCLAPDFDGTPLEEHILQINSHQTNENEKKADLINLTLKILEGLNFLHQQNYLHGEVKRENVRVDKEGRPKWINFSSASPKGMDRDGSKMKDEIYRAGELAYFILSGEENYYGHNPDWNFSELLWDFIEWMTKKRKNLNEVLDHPISWKKYRKLKYLEALGNLNIEVTKKLRHLKNKTRVTFKNWKSELIKPELVKKMEQERAKRGAEGEVRPYAEDVLGFLRFIRNLLQHRPEEKIELSSDHFESVYILARDMGWNSRPSVEIIFSGW</sequence>
<accession>A0ACC5XSR9</accession>
<evidence type="ECO:0000313" key="2">
    <source>
        <dbReference type="Proteomes" id="UP000829447"/>
    </source>
</evidence>
<keyword evidence="2" id="KW-1185">Reference proteome</keyword>
<dbReference type="Proteomes" id="UP000829447">
    <property type="component" value="Linkage Group LG27"/>
</dbReference>
<protein>
    <submittedName>
        <fullName evidence="1">Uncharacterized protein</fullName>
    </submittedName>
</protein>
<name>A0ACC5XSR9_PANGG</name>
<proteinExistence type="predicted"/>
<evidence type="ECO:0000313" key="1">
    <source>
        <dbReference type="EMBL" id="MCI4394129.1"/>
    </source>
</evidence>
<reference evidence="1 2" key="1">
    <citation type="journal article" date="2022" name="bioRxiv">
        <title>An ancient truncated duplication of the anti-Mullerian hormone receptor type 2 gene is a potential conserved master sex determinant in the Pangasiidae catfish family.</title>
        <authorList>
            <person name="Wen M."/>
            <person name="Pan Q."/>
            <person name="Jouanno E."/>
            <person name="Montfort J."/>
            <person name="Zahm M."/>
            <person name="Cabau C."/>
            <person name="Klopp C."/>
            <person name="Iampietro C."/>
            <person name="Roques C."/>
            <person name="Bouchez O."/>
            <person name="Castinel A."/>
            <person name="Donnadieu C."/>
            <person name="Parrinello H."/>
            <person name="Poncet C."/>
            <person name="Belmonte E."/>
            <person name="Gautier V."/>
            <person name="Avarre J.-C."/>
            <person name="Dugue R."/>
            <person name="Gustiano R."/>
            <person name="Ha T.T.T."/>
            <person name="Campet M."/>
            <person name="Sriphairoj K."/>
            <person name="Ribolli J."/>
            <person name="de Almeida F.L."/>
            <person name="Desvignes T."/>
            <person name="Postlethwait J.H."/>
            <person name="Bucao C.F."/>
            <person name="Robinson-Rechavi M."/>
            <person name="Bobe J."/>
            <person name="Herpin A."/>
            <person name="Guiguen Y."/>
        </authorList>
    </citation>
    <scope>NUCLEOTIDE SEQUENCE [LARGE SCALE GENOMIC DNA]</scope>
    <source>
        <strain evidence="1">YG-Dec2019</strain>
    </source>
</reference>
<organism evidence="1 2">
    <name type="scientific">Pangasianodon gigas</name>
    <name type="common">Mekong giant catfish</name>
    <name type="synonym">Pangasius gigas</name>
    <dbReference type="NCBI Taxonomy" id="30993"/>
    <lineage>
        <taxon>Eukaryota</taxon>
        <taxon>Metazoa</taxon>
        <taxon>Chordata</taxon>
        <taxon>Craniata</taxon>
        <taxon>Vertebrata</taxon>
        <taxon>Euteleostomi</taxon>
        <taxon>Actinopterygii</taxon>
        <taxon>Neopterygii</taxon>
        <taxon>Teleostei</taxon>
        <taxon>Ostariophysi</taxon>
        <taxon>Siluriformes</taxon>
        <taxon>Pangasiidae</taxon>
        <taxon>Pangasianodon</taxon>
    </lineage>
</organism>